<dbReference type="OrthoDB" id="885210at2"/>
<reference evidence="1 2" key="1">
    <citation type="submission" date="2017-06" db="EMBL/GenBank/DDBJ databases">
        <title>Hymenobacter amundsenii sp. nov. isolated from regoliths in Antarctica.</title>
        <authorList>
            <person name="Sedlacek I."/>
            <person name="Kralova S."/>
            <person name="Pantucek R."/>
            <person name="Svec P."/>
            <person name="Holochova P."/>
            <person name="Stankova E."/>
            <person name="Vrbovska V."/>
            <person name="Busse H.-J."/>
        </authorList>
    </citation>
    <scope>NUCLEOTIDE SEQUENCE [LARGE SCALE GENOMIC DNA]</scope>
    <source>
        <strain evidence="1 2">CCM 8682</strain>
    </source>
</reference>
<dbReference type="RefSeq" id="WP_088463328.1">
    <property type="nucleotide sequence ID" value="NZ_NIRR01000004.1"/>
</dbReference>
<evidence type="ECO:0008006" key="3">
    <source>
        <dbReference type="Google" id="ProtNLM"/>
    </source>
</evidence>
<dbReference type="Gene3D" id="3.30.1150.10">
    <property type="match status" value="1"/>
</dbReference>
<comment type="caution">
    <text evidence="1">The sequence shown here is derived from an EMBL/GenBank/DDBJ whole genome shotgun (WGS) entry which is preliminary data.</text>
</comment>
<evidence type="ECO:0000313" key="1">
    <source>
        <dbReference type="EMBL" id="OWP64373.1"/>
    </source>
</evidence>
<keyword evidence="2" id="KW-1185">Reference proteome</keyword>
<protein>
    <recommendedName>
        <fullName evidence="3">TonB C-terminal domain-containing protein</fullName>
    </recommendedName>
</protein>
<dbReference type="AlphaFoldDB" id="A0A246FNR4"/>
<dbReference type="Proteomes" id="UP000197277">
    <property type="component" value="Unassembled WGS sequence"/>
</dbReference>
<name>A0A246FNR4_9BACT</name>
<sequence length="143" mass="15111">MWVGFLGAATVATAQTNPALVPMPNASAGMPGPQLVDGEGIYTYVEKMPVYLDGGMEGLQAAITSRVHHGAASGPQAFVSFVVDWQGNIRNPTFRSTGMRKAIVIDPALVEAFAGIGKFRPGTQNGKPVNVELSMPIVKRSKK</sequence>
<organism evidence="1 2">
    <name type="scientific">Hymenobacter amundsenii</name>
    <dbReference type="NCBI Taxonomy" id="2006685"/>
    <lineage>
        <taxon>Bacteria</taxon>
        <taxon>Pseudomonadati</taxon>
        <taxon>Bacteroidota</taxon>
        <taxon>Cytophagia</taxon>
        <taxon>Cytophagales</taxon>
        <taxon>Hymenobacteraceae</taxon>
        <taxon>Hymenobacter</taxon>
    </lineage>
</organism>
<evidence type="ECO:0000313" key="2">
    <source>
        <dbReference type="Proteomes" id="UP000197277"/>
    </source>
</evidence>
<gene>
    <name evidence="1" type="ORF">CDA63_04895</name>
</gene>
<accession>A0A246FNR4</accession>
<dbReference type="EMBL" id="NIRR01000004">
    <property type="protein sequence ID" value="OWP64373.1"/>
    <property type="molecule type" value="Genomic_DNA"/>
</dbReference>
<proteinExistence type="predicted"/>